<dbReference type="AlphaFoldDB" id="A0A511KHD6"/>
<dbReference type="Proteomes" id="UP000321518">
    <property type="component" value="Unassembled WGS sequence"/>
</dbReference>
<dbReference type="PANTHER" id="PTHR34706:SF1">
    <property type="entry name" value="VWFA DOMAIN-CONTAINING PROTEIN"/>
    <property type="match status" value="1"/>
</dbReference>
<name>A0A511KHD6_RHOTO</name>
<comment type="caution">
    <text evidence="2">The sequence shown here is derived from an EMBL/GenBank/DDBJ whole genome shotgun (WGS) entry which is preliminary data.</text>
</comment>
<reference evidence="2 3" key="1">
    <citation type="submission" date="2019-07" db="EMBL/GenBank/DDBJ databases">
        <title>Rhodotorula toruloides NBRC10032 genome sequencing.</title>
        <authorList>
            <person name="Shida Y."/>
            <person name="Takaku H."/>
            <person name="Ogasawara W."/>
            <person name="Mori K."/>
        </authorList>
    </citation>
    <scope>NUCLEOTIDE SEQUENCE [LARGE SCALE GENOMIC DNA]</scope>
    <source>
        <strain evidence="2 3">NBRC10032</strain>
    </source>
</reference>
<evidence type="ECO:0000313" key="3">
    <source>
        <dbReference type="Proteomes" id="UP000321518"/>
    </source>
</evidence>
<sequence>MVFRRFSTNSTSNKGQQQATAAPSSASNSARSPSTRNSLPNSDAPSARRTSLAGSMSGLSLAGSTGGASTTSAPPPYRRRGKCGREGGAYETEQYRGSSKHLENVIDTKVVAKAFREIEPFGSTPTGVVMDEILRDYVERVEDARQTKERVKPLLLLVLTDGRADDTDLVRDVIVEMAQRLDEVRAPPFQLGIQFIQIGDDPDARAFLQELDDDLKPQLGVRDMVDTTPYEGHITPEFLLKAALGAVVKSIDG</sequence>
<proteinExistence type="predicted"/>
<accession>A0A511KHD6</accession>
<feature type="compositionally biased region" description="Low complexity" evidence="1">
    <location>
        <begin position="19"/>
        <end position="38"/>
    </location>
</feature>
<dbReference type="SUPFAM" id="SSF53300">
    <property type="entry name" value="vWA-like"/>
    <property type="match status" value="1"/>
</dbReference>
<dbReference type="PANTHER" id="PTHR34706">
    <property type="entry name" value="SLR1338 PROTEIN"/>
    <property type="match status" value="1"/>
</dbReference>
<feature type="region of interest" description="Disordered" evidence="1">
    <location>
        <begin position="1"/>
        <end position="85"/>
    </location>
</feature>
<organism evidence="2 3">
    <name type="scientific">Rhodotorula toruloides</name>
    <name type="common">Yeast</name>
    <name type="synonym">Rhodosporidium toruloides</name>
    <dbReference type="NCBI Taxonomy" id="5286"/>
    <lineage>
        <taxon>Eukaryota</taxon>
        <taxon>Fungi</taxon>
        <taxon>Dikarya</taxon>
        <taxon>Basidiomycota</taxon>
        <taxon>Pucciniomycotina</taxon>
        <taxon>Microbotryomycetes</taxon>
        <taxon>Sporidiobolales</taxon>
        <taxon>Sporidiobolaceae</taxon>
        <taxon>Rhodotorula</taxon>
    </lineage>
</organism>
<evidence type="ECO:0000256" key="1">
    <source>
        <dbReference type="SAM" id="MobiDB-lite"/>
    </source>
</evidence>
<dbReference type="InterPro" id="IPR036465">
    <property type="entry name" value="vWFA_dom_sf"/>
</dbReference>
<gene>
    <name evidence="2" type="ORF">Rt10032_c09g3794</name>
</gene>
<feature type="compositionally biased region" description="Low complexity" evidence="1">
    <location>
        <begin position="50"/>
        <end position="72"/>
    </location>
</feature>
<evidence type="ECO:0008006" key="4">
    <source>
        <dbReference type="Google" id="ProtNLM"/>
    </source>
</evidence>
<feature type="compositionally biased region" description="Polar residues" evidence="1">
    <location>
        <begin position="1"/>
        <end position="18"/>
    </location>
</feature>
<evidence type="ECO:0000313" key="2">
    <source>
        <dbReference type="EMBL" id="GEM09777.1"/>
    </source>
</evidence>
<dbReference type="EMBL" id="BJWK01000009">
    <property type="protein sequence ID" value="GEM09777.1"/>
    <property type="molecule type" value="Genomic_DNA"/>
</dbReference>
<protein>
    <recommendedName>
        <fullName evidence="4">VWFA domain-containing protein</fullName>
    </recommendedName>
</protein>
<dbReference type="OrthoDB" id="2142040at2759"/>